<proteinExistence type="predicted"/>
<name>A0A8E2F9H6_9PEZI</name>
<dbReference type="Proteomes" id="UP000250140">
    <property type="component" value="Unassembled WGS sequence"/>
</dbReference>
<reference evidence="1 2" key="1">
    <citation type="journal article" date="2016" name="Nat. Commun.">
        <title>Ectomycorrhizal ecology is imprinted in the genome of the dominant symbiotic fungus Cenococcum geophilum.</title>
        <authorList>
            <consortium name="DOE Joint Genome Institute"/>
            <person name="Peter M."/>
            <person name="Kohler A."/>
            <person name="Ohm R.A."/>
            <person name="Kuo A."/>
            <person name="Krutzmann J."/>
            <person name="Morin E."/>
            <person name="Arend M."/>
            <person name="Barry K.W."/>
            <person name="Binder M."/>
            <person name="Choi C."/>
            <person name="Clum A."/>
            <person name="Copeland A."/>
            <person name="Grisel N."/>
            <person name="Haridas S."/>
            <person name="Kipfer T."/>
            <person name="LaButti K."/>
            <person name="Lindquist E."/>
            <person name="Lipzen A."/>
            <person name="Maire R."/>
            <person name="Meier B."/>
            <person name="Mihaltcheva S."/>
            <person name="Molinier V."/>
            <person name="Murat C."/>
            <person name="Poggeler S."/>
            <person name="Quandt C.A."/>
            <person name="Sperisen C."/>
            <person name="Tritt A."/>
            <person name="Tisserant E."/>
            <person name="Crous P.W."/>
            <person name="Henrissat B."/>
            <person name="Nehls U."/>
            <person name="Egli S."/>
            <person name="Spatafora J.W."/>
            <person name="Grigoriev I.V."/>
            <person name="Martin F.M."/>
        </authorList>
    </citation>
    <scope>NUCLEOTIDE SEQUENCE [LARGE SCALE GENOMIC DNA]</scope>
    <source>
        <strain evidence="1 2">CBS 207.34</strain>
    </source>
</reference>
<evidence type="ECO:0000313" key="1">
    <source>
        <dbReference type="EMBL" id="OCL12803.1"/>
    </source>
</evidence>
<dbReference type="PANTHER" id="PTHR37852:SF1">
    <property type="entry name" value="HIG1 DOMAIN-CONTAINING PROTEIN"/>
    <property type="match status" value="1"/>
</dbReference>
<keyword evidence="2" id="KW-1185">Reference proteome</keyword>
<accession>A0A8E2F9H6</accession>
<dbReference type="OrthoDB" id="5584028at2759"/>
<sequence>MPSVPPTLAPAKTTSVLPRRSSDRLSMSFEQRLTLSTISGFLCGLILGSSHGGKLAGLRFRAENAHRLPTSSTGWYLYHKSKNYYRMRGGLREGVRKGTMLAAWVAVFFVCEESADVFRATLRAGRSVGNLDELGEVGEEDIGRSRDFVSTVCAGLGTSGLWSLWNKFPLPTAARTAKMGLAVGLGYGLTQDALALLKGQRVGLTTTMPKAS</sequence>
<gene>
    <name evidence="1" type="ORF">AOQ84DRAFT_360307</name>
</gene>
<organism evidence="1 2">
    <name type="scientific">Glonium stellatum</name>
    <dbReference type="NCBI Taxonomy" id="574774"/>
    <lineage>
        <taxon>Eukaryota</taxon>
        <taxon>Fungi</taxon>
        <taxon>Dikarya</taxon>
        <taxon>Ascomycota</taxon>
        <taxon>Pezizomycotina</taxon>
        <taxon>Dothideomycetes</taxon>
        <taxon>Pleosporomycetidae</taxon>
        <taxon>Gloniales</taxon>
        <taxon>Gloniaceae</taxon>
        <taxon>Glonium</taxon>
    </lineage>
</organism>
<dbReference type="PANTHER" id="PTHR37852">
    <property type="entry name" value="YALI0B21208P"/>
    <property type="match status" value="1"/>
</dbReference>
<dbReference type="AlphaFoldDB" id="A0A8E2F9H6"/>
<dbReference type="EMBL" id="KV748829">
    <property type="protein sequence ID" value="OCL12803.1"/>
    <property type="molecule type" value="Genomic_DNA"/>
</dbReference>
<protein>
    <submittedName>
        <fullName evidence="1">Uncharacterized protein</fullName>
    </submittedName>
</protein>
<evidence type="ECO:0000313" key="2">
    <source>
        <dbReference type="Proteomes" id="UP000250140"/>
    </source>
</evidence>